<protein>
    <submittedName>
        <fullName evidence="1">Uncharacterized protein</fullName>
    </submittedName>
</protein>
<dbReference type="GeneID" id="123037624"/>
<reference evidence="2" key="1">
    <citation type="journal article" date="2021" name="Elife">
        <title>Highly contiguous assemblies of 101 drosophilid genomes.</title>
        <authorList>
            <person name="Kim B.Y."/>
            <person name="Wang J.R."/>
            <person name="Miller D.E."/>
            <person name="Barmina O."/>
            <person name="Delaney E."/>
            <person name="Thompson A."/>
            <person name="Comeault A.A."/>
            <person name="Peede D."/>
            <person name="D'Agostino E.R."/>
            <person name="Pelaez J."/>
            <person name="Aguilar J.M."/>
            <person name="Haji D."/>
            <person name="Matsunaga T."/>
            <person name="Armstrong E.E."/>
            <person name="Zych M."/>
            <person name="Ogawa Y."/>
            <person name="Stamenkovic-Radak M."/>
            <person name="Jelic M."/>
            <person name="Veselinovic M.S."/>
            <person name="Tanaskovic M."/>
            <person name="Eric P."/>
            <person name="Gao J.J."/>
            <person name="Katoh T.K."/>
            <person name="Toda M.J."/>
            <person name="Watabe H."/>
            <person name="Watada M."/>
            <person name="Davis J.S."/>
            <person name="Moyle L.C."/>
            <person name="Manoli G."/>
            <person name="Bertolini E."/>
            <person name="Kostal V."/>
            <person name="Hawley R.S."/>
            <person name="Takahashi A."/>
            <person name="Jones C.D."/>
            <person name="Price D.K."/>
            <person name="Whiteman N."/>
            <person name="Kopp A."/>
            <person name="Matute D.R."/>
            <person name="Petrov D.A."/>
        </authorList>
    </citation>
    <scope>NUCLEOTIDE SEQUENCE [LARGE SCALE GENOMIC DNA]</scope>
</reference>
<dbReference type="Proteomes" id="UP001652680">
    <property type="component" value="Unassembled WGS sequence"/>
</dbReference>
<dbReference type="Pfam" id="PF13975">
    <property type="entry name" value="gag-asp_proteas"/>
    <property type="match status" value="1"/>
</dbReference>
<dbReference type="EnsemblMetazoa" id="XM_044459276.1">
    <property type="protein sequence ID" value="XP_044315211.1"/>
    <property type="gene ID" value="LOC123037624"/>
</dbReference>
<accession>A0ABM5J8R3</accession>
<dbReference type="InterPro" id="IPR021109">
    <property type="entry name" value="Peptidase_aspartic_dom_sf"/>
</dbReference>
<sequence length="163" mass="18381">MQKPKSTVLLGVRQSWHQERRVLPKATIDTGVTSSFINEELADRLADKGRITRTRRQVRLADGRCSRISSQLEITVKFGNKQLEMNLLILPGVVDELVLGWNFLTGVGAEIKCAGHELRIPARKRHNGCLEERLSVAVDSHVSDEEDIEKFLDEQLAKFSTMS</sequence>
<proteinExistence type="predicted"/>
<keyword evidence="2" id="KW-1185">Reference proteome</keyword>
<organism evidence="1 2">
    <name type="scientific">Drosophila rhopaloa</name>
    <name type="common">Fruit fly</name>
    <dbReference type="NCBI Taxonomy" id="1041015"/>
    <lineage>
        <taxon>Eukaryota</taxon>
        <taxon>Metazoa</taxon>
        <taxon>Ecdysozoa</taxon>
        <taxon>Arthropoda</taxon>
        <taxon>Hexapoda</taxon>
        <taxon>Insecta</taxon>
        <taxon>Pterygota</taxon>
        <taxon>Neoptera</taxon>
        <taxon>Endopterygota</taxon>
        <taxon>Diptera</taxon>
        <taxon>Brachycera</taxon>
        <taxon>Muscomorpha</taxon>
        <taxon>Ephydroidea</taxon>
        <taxon>Drosophilidae</taxon>
        <taxon>Drosophila</taxon>
        <taxon>Sophophora</taxon>
    </lineage>
</organism>
<dbReference type="SUPFAM" id="SSF50630">
    <property type="entry name" value="Acid proteases"/>
    <property type="match status" value="1"/>
</dbReference>
<dbReference type="CDD" id="cd00303">
    <property type="entry name" value="retropepsin_like"/>
    <property type="match status" value="1"/>
</dbReference>
<evidence type="ECO:0000313" key="2">
    <source>
        <dbReference type="Proteomes" id="UP001652680"/>
    </source>
</evidence>
<dbReference type="Gene3D" id="2.40.70.10">
    <property type="entry name" value="Acid Proteases"/>
    <property type="match status" value="1"/>
</dbReference>
<reference evidence="1" key="2">
    <citation type="submission" date="2025-05" db="UniProtKB">
        <authorList>
            <consortium name="EnsemblMetazoa"/>
        </authorList>
    </citation>
    <scope>IDENTIFICATION</scope>
</reference>
<name>A0ABM5J8R3_DRORH</name>
<evidence type="ECO:0000313" key="1">
    <source>
        <dbReference type="EnsemblMetazoa" id="XP_044315211.1"/>
    </source>
</evidence>
<dbReference type="RefSeq" id="XP_044315211.1">
    <property type="nucleotide sequence ID" value="XM_044459276.1"/>
</dbReference>